<keyword evidence="1" id="KW-0479">Metal-binding</keyword>
<dbReference type="GO" id="GO:0008270">
    <property type="term" value="F:zinc ion binding"/>
    <property type="evidence" value="ECO:0007669"/>
    <property type="project" value="UniProtKB-KW"/>
</dbReference>
<sequence length="737" mass="81227">MASKKAMRATKLEAALRLSRTDGTPEGWVKIVELMCEHFGLPADLSPRSALRKVYGKLDIIYPRMKREFEETPDHRIKGAIVDVYTKLSTDAILRNQLFQYGFLGQLVSLVADPLTRNLAIDSLVTITHHGGVAVRMEVAKAACRPLLQILKDGSDDPDTPQLAVRALAHSILGAVSIEGKKIEPNLPASLPLAEVAQAFLDALRGPHATPEMVGHIPISLVEMSKDIKLTKPMLDLLVAGLRFKGWYARTRCLSGLLVHYIPQSIIDPRTVAPTTALECVSHIANAPTNVRETMRAWGLQKSVMFTMVASNREFAAALGPVYASGGGMYEAGKKIAELVVGSENAFTDGNFPLENPVNGQLMFPVGGSTSSSLLLWSDMLPVCAQAIRDEKIASEMHLADALDLKFMLMRRRYTEATALARRVLTRNPDFAYPYYILMLAQTGEPALRAAKRGLQCTPGPQNLTPFLRWQFLHRGSELACNLWMVAIDAPGADGNPSMDVGVAMIMKAVEDWEAFVKEAPPDHRDMRTACSWLILLRIMTLPRLSDDLRELQPLIDRLKFCVDFNKWLHLPILKTQLSLVAQATLDSLPAAWKEWGKSIASVRNIEKLYTARKMEVDLAAWMAGLPVAYVNDICGCGQEHGGEGDHGHEHGHDDDAPAVPGPGPAPRKDPKEDKTQLYRCSFCSNPSAVLRKCAGCSEARYCDESCQKQHWKAHKRECRVLVHGRADADSDAVLPS</sequence>
<dbReference type="Proteomes" id="UP000613580">
    <property type="component" value="Unassembled WGS sequence"/>
</dbReference>
<dbReference type="Pfam" id="PF01753">
    <property type="entry name" value="zf-MYND"/>
    <property type="match status" value="1"/>
</dbReference>
<keyword evidence="3" id="KW-0862">Zinc</keyword>
<evidence type="ECO:0000256" key="2">
    <source>
        <dbReference type="ARBA" id="ARBA00022771"/>
    </source>
</evidence>
<evidence type="ECO:0000256" key="4">
    <source>
        <dbReference type="PROSITE-ProRule" id="PRU00134"/>
    </source>
</evidence>
<feature type="region of interest" description="Disordered" evidence="5">
    <location>
        <begin position="642"/>
        <end position="674"/>
    </location>
</feature>
<comment type="caution">
    <text evidence="7">The sequence shown here is derived from an EMBL/GenBank/DDBJ whole genome shotgun (WGS) entry which is preliminary data.</text>
</comment>
<reference evidence="7" key="1">
    <citation type="submission" date="2020-05" db="EMBL/GenBank/DDBJ databases">
        <title>Mycena genomes resolve the evolution of fungal bioluminescence.</title>
        <authorList>
            <person name="Tsai I.J."/>
        </authorList>
    </citation>
    <scope>NUCLEOTIDE SEQUENCE</scope>
    <source>
        <strain evidence="7">110903Hualien_Pintung</strain>
    </source>
</reference>
<dbReference type="SUPFAM" id="SSF48371">
    <property type="entry name" value="ARM repeat"/>
    <property type="match status" value="1"/>
</dbReference>
<organism evidence="7 8">
    <name type="scientific">Mycena chlorophos</name>
    <name type="common">Agaric fungus</name>
    <name type="synonym">Agaricus chlorophos</name>
    <dbReference type="NCBI Taxonomy" id="658473"/>
    <lineage>
        <taxon>Eukaryota</taxon>
        <taxon>Fungi</taxon>
        <taxon>Dikarya</taxon>
        <taxon>Basidiomycota</taxon>
        <taxon>Agaricomycotina</taxon>
        <taxon>Agaricomycetes</taxon>
        <taxon>Agaricomycetidae</taxon>
        <taxon>Agaricales</taxon>
        <taxon>Marasmiineae</taxon>
        <taxon>Mycenaceae</taxon>
        <taxon>Mycena</taxon>
    </lineage>
</organism>
<dbReference type="EMBL" id="JACAZE010000008">
    <property type="protein sequence ID" value="KAF7308179.1"/>
    <property type="molecule type" value="Genomic_DNA"/>
</dbReference>
<accession>A0A8H6SZH0</accession>
<dbReference type="InterPro" id="IPR016024">
    <property type="entry name" value="ARM-type_fold"/>
</dbReference>
<dbReference type="OrthoDB" id="341421at2759"/>
<evidence type="ECO:0000313" key="7">
    <source>
        <dbReference type="EMBL" id="KAF7308179.1"/>
    </source>
</evidence>
<keyword evidence="8" id="KW-1185">Reference proteome</keyword>
<dbReference type="Gene3D" id="6.10.140.2220">
    <property type="match status" value="1"/>
</dbReference>
<dbReference type="PROSITE" id="PS01360">
    <property type="entry name" value="ZF_MYND_1"/>
    <property type="match status" value="1"/>
</dbReference>
<evidence type="ECO:0000313" key="8">
    <source>
        <dbReference type="Proteomes" id="UP000613580"/>
    </source>
</evidence>
<proteinExistence type="predicted"/>
<evidence type="ECO:0000259" key="6">
    <source>
        <dbReference type="PROSITE" id="PS50865"/>
    </source>
</evidence>
<name>A0A8H6SZH0_MYCCL</name>
<dbReference type="PROSITE" id="PS50865">
    <property type="entry name" value="ZF_MYND_2"/>
    <property type="match status" value="1"/>
</dbReference>
<dbReference type="InterPro" id="IPR002893">
    <property type="entry name" value="Znf_MYND"/>
</dbReference>
<keyword evidence="2 4" id="KW-0863">Zinc-finger</keyword>
<dbReference type="SUPFAM" id="SSF144232">
    <property type="entry name" value="HIT/MYND zinc finger-like"/>
    <property type="match status" value="1"/>
</dbReference>
<evidence type="ECO:0000256" key="1">
    <source>
        <dbReference type="ARBA" id="ARBA00022723"/>
    </source>
</evidence>
<dbReference type="AlphaFoldDB" id="A0A8H6SZH0"/>
<evidence type="ECO:0000256" key="5">
    <source>
        <dbReference type="SAM" id="MobiDB-lite"/>
    </source>
</evidence>
<protein>
    <submittedName>
        <fullName evidence="7">SET and MYND-domain-containing protein 3</fullName>
    </submittedName>
</protein>
<feature type="compositionally biased region" description="Basic and acidic residues" evidence="5">
    <location>
        <begin position="642"/>
        <end position="656"/>
    </location>
</feature>
<gene>
    <name evidence="7" type="ORF">HMN09_00665700</name>
</gene>
<feature type="domain" description="MYND-type" evidence="6">
    <location>
        <begin position="681"/>
        <end position="719"/>
    </location>
</feature>
<evidence type="ECO:0000256" key="3">
    <source>
        <dbReference type="ARBA" id="ARBA00022833"/>
    </source>
</evidence>